<comment type="caution">
    <text evidence="2">The sequence shown here is derived from an EMBL/GenBank/DDBJ whole genome shotgun (WGS) entry which is preliminary data.</text>
</comment>
<dbReference type="PANTHER" id="PTHR43861:SF3">
    <property type="entry name" value="PUTATIVE (AFU_ORTHOLOGUE AFUA_2G14390)-RELATED"/>
    <property type="match status" value="1"/>
</dbReference>
<sequence length="193" mass="21380">MANEWDKYAKTWEDEQATSEFASHVFEQLTQLTNLKGKHVLDFGCGTGLLSHKMSSIAKDIVALDSSEAMIEQLDMKELANVEPVVDELTRGLVAQHPAFRNQFDVVVASSVCGFLPSFSETADVIYSILDSEGIFVHWDWLTEQDEDFGLTQTKVEQVLTSVGFDSVTVSKAFDIQTEHGVQSVVMGVGQKK</sequence>
<proteinExistence type="predicted"/>
<dbReference type="RefSeq" id="WP_017035891.1">
    <property type="nucleotide sequence ID" value="NZ_JBNGCH010000397.1"/>
</dbReference>
<dbReference type="Gene3D" id="3.40.50.150">
    <property type="entry name" value="Vaccinia Virus protein VP39"/>
    <property type="match status" value="1"/>
</dbReference>
<dbReference type="GO" id="GO:0032259">
    <property type="term" value="P:methylation"/>
    <property type="evidence" value="ECO:0007669"/>
    <property type="project" value="UniProtKB-KW"/>
</dbReference>
<evidence type="ECO:0000256" key="1">
    <source>
        <dbReference type="ARBA" id="ARBA00022679"/>
    </source>
</evidence>
<evidence type="ECO:0000313" key="2">
    <source>
        <dbReference type="EMBL" id="OCH77076.1"/>
    </source>
</evidence>
<accession>A0A1B9R091</accession>
<keyword evidence="2" id="KW-0489">Methyltransferase</keyword>
<organism evidence="2 3">
    <name type="scientific">Vibrio genomosp. F10</name>
    <dbReference type="NCBI Taxonomy" id="723171"/>
    <lineage>
        <taxon>Bacteria</taxon>
        <taxon>Pseudomonadati</taxon>
        <taxon>Pseudomonadota</taxon>
        <taxon>Gammaproteobacteria</taxon>
        <taxon>Vibrionales</taxon>
        <taxon>Vibrionaceae</taxon>
        <taxon>Vibrio</taxon>
    </lineage>
</organism>
<dbReference type="SUPFAM" id="SSF53335">
    <property type="entry name" value="S-adenosyl-L-methionine-dependent methyltransferases"/>
    <property type="match status" value="1"/>
</dbReference>
<reference evidence="3" key="1">
    <citation type="submission" date="2016-06" db="EMBL/GenBank/DDBJ databases">
        <authorList>
            <person name="Hehemann J.-H."/>
            <person name="Arevalo P."/>
            <person name="Datta M.S."/>
            <person name="Polz M.F."/>
        </authorList>
    </citation>
    <scope>NUCLEOTIDE SEQUENCE [LARGE SCALE GENOMIC DNA]</scope>
    <source>
        <strain evidence="3">9CSC122</strain>
    </source>
</reference>
<name>A0A1B9R091_9VIBR</name>
<dbReference type="PANTHER" id="PTHR43861">
    <property type="entry name" value="TRANS-ACONITATE 2-METHYLTRANSFERASE-RELATED"/>
    <property type="match status" value="1"/>
</dbReference>
<gene>
    <name evidence="2" type="ORF">A6E14_08290</name>
</gene>
<keyword evidence="3" id="KW-1185">Reference proteome</keyword>
<evidence type="ECO:0000313" key="3">
    <source>
        <dbReference type="Proteomes" id="UP000093173"/>
    </source>
</evidence>
<dbReference type="GO" id="GO:0008168">
    <property type="term" value="F:methyltransferase activity"/>
    <property type="evidence" value="ECO:0007669"/>
    <property type="project" value="UniProtKB-KW"/>
</dbReference>
<dbReference type="AlphaFoldDB" id="A0A1B9R091"/>
<dbReference type="Proteomes" id="UP000093173">
    <property type="component" value="Unassembled WGS sequence"/>
</dbReference>
<dbReference type="Pfam" id="PF13489">
    <property type="entry name" value="Methyltransf_23"/>
    <property type="match status" value="1"/>
</dbReference>
<dbReference type="CDD" id="cd02440">
    <property type="entry name" value="AdoMet_MTases"/>
    <property type="match status" value="1"/>
</dbReference>
<dbReference type="EMBL" id="MAJZ01000397">
    <property type="protein sequence ID" value="OCH77076.1"/>
    <property type="molecule type" value="Genomic_DNA"/>
</dbReference>
<dbReference type="InterPro" id="IPR029063">
    <property type="entry name" value="SAM-dependent_MTases_sf"/>
</dbReference>
<keyword evidence="1 2" id="KW-0808">Transferase</keyword>
<protein>
    <submittedName>
        <fullName evidence="2">SAM-dependent methyltransferase</fullName>
    </submittedName>
</protein>